<dbReference type="Proteomes" id="UP000236754">
    <property type="component" value="Unassembled WGS sequence"/>
</dbReference>
<keyword evidence="4" id="KW-1185">Reference proteome</keyword>
<dbReference type="CDD" id="cd11614">
    <property type="entry name" value="SAF_CpaB_FlgA_like"/>
    <property type="match status" value="1"/>
</dbReference>
<dbReference type="RefSeq" id="WP_103884248.1">
    <property type="nucleotide sequence ID" value="NZ_FNVU01000002.1"/>
</dbReference>
<dbReference type="NCBIfam" id="TIGR03177">
    <property type="entry name" value="pilus_cpaB"/>
    <property type="match status" value="1"/>
</dbReference>
<dbReference type="SMART" id="SM00858">
    <property type="entry name" value="SAF"/>
    <property type="match status" value="1"/>
</dbReference>
<name>A0A1H5UXB8_9ACTN</name>
<dbReference type="InterPro" id="IPR017592">
    <property type="entry name" value="Pilus_assmbl_Flp-typ_CpaB"/>
</dbReference>
<dbReference type="EMBL" id="FNVU01000002">
    <property type="protein sequence ID" value="SEF79719.1"/>
    <property type="molecule type" value="Genomic_DNA"/>
</dbReference>
<evidence type="ECO:0000259" key="2">
    <source>
        <dbReference type="SMART" id="SM00858"/>
    </source>
</evidence>
<feature type="region of interest" description="Disordered" evidence="1">
    <location>
        <begin position="215"/>
        <end position="244"/>
    </location>
</feature>
<dbReference type="InterPro" id="IPR013974">
    <property type="entry name" value="SAF"/>
</dbReference>
<proteinExistence type="predicted"/>
<dbReference type="InterPro" id="IPR031571">
    <property type="entry name" value="RcpC_dom"/>
</dbReference>
<evidence type="ECO:0000313" key="3">
    <source>
        <dbReference type="EMBL" id="SEF79719.1"/>
    </source>
</evidence>
<reference evidence="3 4" key="1">
    <citation type="submission" date="2016-10" db="EMBL/GenBank/DDBJ databases">
        <authorList>
            <person name="de Groot N.N."/>
        </authorList>
    </citation>
    <scope>NUCLEOTIDE SEQUENCE [LARGE SCALE GENOMIC DNA]</scope>
    <source>
        <strain evidence="3 4">CGMCC 4.2023</strain>
    </source>
</reference>
<feature type="domain" description="SAF" evidence="2">
    <location>
        <begin position="41"/>
        <end position="103"/>
    </location>
</feature>
<dbReference type="OrthoDB" id="3468004at2"/>
<sequence>MNSRQRRGVVLLVVSVVCAVAAFAGVLAVVSNARSQVGQKVTAYELSSDVPAYTALDSSKVHRITMPKRWLPDTAVRDLGQFQGKIAAVPLKKGSLLESDMVAARPELKPGQMEIAIMIDAETGVAGKITPGARVNIFATFAGRKDTDPDVSKIIVAGAQVIDVGQIKAFDKNEDAQRLSEEGVPITFALDAEDAQRVAYAESFAEHVRLALVAPGDTAAPPQSDRTYTLSGDTAAPSASGGAR</sequence>
<accession>A0A1H5UXB8</accession>
<gene>
    <name evidence="3" type="ORF">SAMN05216223_10256</name>
</gene>
<dbReference type="AlphaFoldDB" id="A0A1H5UXB8"/>
<evidence type="ECO:0000256" key="1">
    <source>
        <dbReference type="SAM" id="MobiDB-lite"/>
    </source>
</evidence>
<dbReference type="Pfam" id="PF16976">
    <property type="entry name" value="RcpC"/>
    <property type="match status" value="1"/>
</dbReference>
<dbReference type="Pfam" id="PF08666">
    <property type="entry name" value="SAF"/>
    <property type="match status" value="1"/>
</dbReference>
<protein>
    <submittedName>
        <fullName evidence="3">Pilus assembly protein CpaB</fullName>
    </submittedName>
</protein>
<evidence type="ECO:0000313" key="4">
    <source>
        <dbReference type="Proteomes" id="UP000236754"/>
    </source>
</evidence>
<organism evidence="3 4">
    <name type="scientific">Actinacidiphila yanglinensis</name>
    <dbReference type="NCBI Taxonomy" id="310779"/>
    <lineage>
        <taxon>Bacteria</taxon>
        <taxon>Bacillati</taxon>
        <taxon>Actinomycetota</taxon>
        <taxon>Actinomycetes</taxon>
        <taxon>Kitasatosporales</taxon>
        <taxon>Streptomycetaceae</taxon>
        <taxon>Actinacidiphila</taxon>
    </lineage>
</organism>